<feature type="region of interest" description="Disordered" evidence="1">
    <location>
        <begin position="1"/>
        <end position="23"/>
    </location>
</feature>
<dbReference type="STRING" id="1618023.UH38_03460"/>
<gene>
    <name evidence="2" type="ORF">UH38_03460</name>
</gene>
<accession>A0A0D8ZXK2</accession>
<protein>
    <submittedName>
        <fullName evidence="2">Uncharacterized protein</fullName>
    </submittedName>
</protein>
<evidence type="ECO:0000313" key="3">
    <source>
        <dbReference type="Proteomes" id="UP000032452"/>
    </source>
</evidence>
<dbReference type="AlphaFoldDB" id="A0A0D8ZXK2"/>
<evidence type="ECO:0000313" key="2">
    <source>
        <dbReference type="EMBL" id="KJH73127.1"/>
    </source>
</evidence>
<dbReference type="EMBL" id="JYON01000002">
    <property type="protein sequence ID" value="KJH73127.1"/>
    <property type="molecule type" value="Genomic_DNA"/>
</dbReference>
<keyword evidence="3" id="KW-1185">Reference proteome</keyword>
<comment type="caution">
    <text evidence="2">The sequence shown here is derived from an EMBL/GenBank/DDBJ whole genome shotgun (WGS) entry which is preliminary data.</text>
</comment>
<sequence length="67" mass="7695">MQSKDIETQNIVNPAESDSDLCTDENKNQLLTSDLGWTAAEIEETYHRLKSFKDDWDVPGMEAYDEI</sequence>
<organism evidence="2 3">
    <name type="scientific">Aliterella atlantica CENA595</name>
    <dbReference type="NCBI Taxonomy" id="1618023"/>
    <lineage>
        <taxon>Bacteria</taxon>
        <taxon>Bacillati</taxon>
        <taxon>Cyanobacteriota</taxon>
        <taxon>Cyanophyceae</taxon>
        <taxon>Chroococcidiopsidales</taxon>
        <taxon>Aliterellaceae</taxon>
        <taxon>Aliterella</taxon>
    </lineage>
</organism>
<name>A0A0D8ZXK2_9CYAN</name>
<dbReference type="Proteomes" id="UP000032452">
    <property type="component" value="Unassembled WGS sequence"/>
</dbReference>
<dbReference type="OrthoDB" id="7069202at2"/>
<reference evidence="2 3" key="1">
    <citation type="submission" date="2015-02" db="EMBL/GenBank/DDBJ databases">
        <title>Draft genome of a novel marine cyanobacterium (Chroococcales) isolated from South Atlantic Ocean.</title>
        <authorList>
            <person name="Rigonato J."/>
            <person name="Alvarenga D.O."/>
            <person name="Branco L.H."/>
            <person name="Varani A.M."/>
            <person name="Brandini F.P."/>
            <person name="Fiore M.F."/>
        </authorList>
    </citation>
    <scope>NUCLEOTIDE SEQUENCE [LARGE SCALE GENOMIC DNA]</scope>
    <source>
        <strain evidence="2 3">CENA595</strain>
    </source>
</reference>
<proteinExistence type="predicted"/>
<evidence type="ECO:0000256" key="1">
    <source>
        <dbReference type="SAM" id="MobiDB-lite"/>
    </source>
</evidence>
<dbReference type="RefSeq" id="WP_045053225.1">
    <property type="nucleotide sequence ID" value="NZ_CAWMDP010000059.1"/>
</dbReference>